<evidence type="ECO:0000313" key="1">
    <source>
        <dbReference type="EMBL" id="VDO00557.1"/>
    </source>
</evidence>
<protein>
    <submittedName>
        <fullName evidence="3">Surface presentation of antigens protein SpaK</fullName>
    </submittedName>
</protein>
<evidence type="ECO:0000313" key="2">
    <source>
        <dbReference type="Proteomes" id="UP000278807"/>
    </source>
</evidence>
<sequence>MDNALLRLDSEIVVLSILCLHLLISQFIPNMETPVTIFLNDSVIKNLSQRVEGLRFDDDLFTSVLTSHMRLEK</sequence>
<name>A0A0R3TCB0_RODNA</name>
<accession>A0A0R3TCB0</accession>
<evidence type="ECO:0000313" key="3">
    <source>
        <dbReference type="WBParaSite" id="HNAJ_0000469901-mRNA-1"/>
    </source>
</evidence>
<dbReference type="EMBL" id="UZAE01003506">
    <property type="protein sequence ID" value="VDO00557.1"/>
    <property type="molecule type" value="Genomic_DNA"/>
</dbReference>
<gene>
    <name evidence="1" type="ORF">HNAJ_LOCUS4697</name>
</gene>
<dbReference type="AlphaFoldDB" id="A0A0R3TCB0"/>
<organism evidence="3">
    <name type="scientific">Rodentolepis nana</name>
    <name type="common">Dwarf tapeworm</name>
    <name type="synonym">Hymenolepis nana</name>
    <dbReference type="NCBI Taxonomy" id="102285"/>
    <lineage>
        <taxon>Eukaryota</taxon>
        <taxon>Metazoa</taxon>
        <taxon>Spiralia</taxon>
        <taxon>Lophotrochozoa</taxon>
        <taxon>Platyhelminthes</taxon>
        <taxon>Cestoda</taxon>
        <taxon>Eucestoda</taxon>
        <taxon>Cyclophyllidea</taxon>
        <taxon>Hymenolepididae</taxon>
        <taxon>Rodentolepis</taxon>
    </lineage>
</organism>
<reference evidence="3" key="1">
    <citation type="submission" date="2017-02" db="UniProtKB">
        <authorList>
            <consortium name="WormBaseParasite"/>
        </authorList>
    </citation>
    <scope>IDENTIFICATION</scope>
</reference>
<keyword evidence="2" id="KW-1185">Reference proteome</keyword>
<proteinExistence type="predicted"/>
<dbReference type="Proteomes" id="UP000278807">
    <property type="component" value="Unassembled WGS sequence"/>
</dbReference>
<reference evidence="1 2" key="2">
    <citation type="submission" date="2018-11" db="EMBL/GenBank/DDBJ databases">
        <authorList>
            <consortium name="Pathogen Informatics"/>
        </authorList>
    </citation>
    <scope>NUCLEOTIDE SEQUENCE [LARGE SCALE GENOMIC DNA]</scope>
</reference>
<dbReference type="WBParaSite" id="HNAJ_0000469901-mRNA-1">
    <property type="protein sequence ID" value="HNAJ_0000469901-mRNA-1"/>
    <property type="gene ID" value="HNAJ_0000469901"/>
</dbReference>